<dbReference type="GO" id="GO:0047631">
    <property type="term" value="F:ADP-ribose diphosphatase activity"/>
    <property type="evidence" value="ECO:0007669"/>
    <property type="project" value="UniProtKB-EC"/>
</dbReference>
<keyword evidence="5 13" id="KW-0479">Metal-binding</keyword>
<name>A0A921NT37_9RHOB</name>
<feature type="short sequence motif" description="Nudix box" evidence="14">
    <location>
        <begin position="262"/>
        <end position="284"/>
    </location>
</feature>
<dbReference type="GO" id="GO:0046872">
    <property type="term" value="F:metal ion binding"/>
    <property type="evidence" value="ECO:0007669"/>
    <property type="project" value="UniProtKB-KW"/>
</dbReference>
<dbReference type="PROSITE" id="PS51462">
    <property type="entry name" value="NUDIX"/>
    <property type="match status" value="1"/>
</dbReference>
<dbReference type="Pfam" id="PF00293">
    <property type="entry name" value="NUDIX"/>
    <property type="match status" value="1"/>
</dbReference>
<dbReference type="InterPro" id="IPR004385">
    <property type="entry name" value="NDP_pyrophosphatase"/>
</dbReference>
<evidence type="ECO:0000256" key="6">
    <source>
        <dbReference type="ARBA" id="ARBA00022801"/>
    </source>
</evidence>
<keyword evidence="6 16" id="KW-0378">Hydrolase</keyword>
<evidence type="ECO:0000259" key="15">
    <source>
        <dbReference type="PROSITE" id="PS51462"/>
    </source>
</evidence>
<dbReference type="SUPFAM" id="SSF55811">
    <property type="entry name" value="Nudix"/>
    <property type="match status" value="1"/>
</dbReference>
<evidence type="ECO:0000313" key="16">
    <source>
        <dbReference type="EMBL" id="KAF0677540.1"/>
    </source>
</evidence>
<evidence type="ECO:0000256" key="5">
    <source>
        <dbReference type="ARBA" id="ARBA00022723"/>
    </source>
</evidence>
<evidence type="ECO:0000256" key="7">
    <source>
        <dbReference type="ARBA" id="ARBA00022842"/>
    </source>
</evidence>
<evidence type="ECO:0000256" key="14">
    <source>
        <dbReference type="PIRSR" id="PIRSR604385-3"/>
    </source>
</evidence>
<dbReference type="Gene3D" id="3.10.490.10">
    <property type="entry name" value="Gamma-glutamyl cyclotransferase-like"/>
    <property type="match status" value="1"/>
</dbReference>
<dbReference type="PANTHER" id="PTHR11839">
    <property type="entry name" value="UDP/ADP-SUGAR PYROPHOSPHATASE"/>
    <property type="match status" value="1"/>
</dbReference>
<dbReference type="GO" id="GO:0006753">
    <property type="term" value="P:nucleoside phosphate metabolic process"/>
    <property type="evidence" value="ECO:0007669"/>
    <property type="project" value="TreeGrafter"/>
</dbReference>
<dbReference type="InterPro" id="IPR009288">
    <property type="entry name" value="AIG2-like_dom"/>
</dbReference>
<dbReference type="SUPFAM" id="SSF110857">
    <property type="entry name" value="Gamma-glutamyl cyclotransferase-like"/>
    <property type="match status" value="1"/>
</dbReference>
<feature type="binding site" evidence="13">
    <location>
        <position position="261"/>
    </location>
    <ligand>
        <name>Mg(2+)</name>
        <dbReference type="ChEBI" id="CHEBI:18420"/>
        <label>1</label>
    </ligand>
</feature>
<keyword evidence="7 13" id="KW-0460">Magnesium</keyword>
<feature type="binding site" evidence="13">
    <location>
        <position position="330"/>
    </location>
    <ligand>
        <name>Mg(2+)</name>
        <dbReference type="ChEBI" id="CHEBI:18420"/>
        <label>1</label>
    </ligand>
</feature>
<comment type="cofactor">
    <cofactor evidence="1 13">
        <name>Mg(2+)</name>
        <dbReference type="ChEBI" id="CHEBI:18420"/>
    </cofactor>
</comment>
<dbReference type="GO" id="GO:0019144">
    <property type="term" value="F:ADP-sugar diphosphatase activity"/>
    <property type="evidence" value="ECO:0007669"/>
    <property type="project" value="TreeGrafter"/>
</dbReference>
<dbReference type="InterPro" id="IPR000086">
    <property type="entry name" value="NUDIX_hydrolase_dom"/>
</dbReference>
<sequence length="374" mass="41136">MGDLFIFGTLCDEALRAIVLGRVITPERALLRDAAIFRAADGDWPVLVDRAGEQAEGFLLRRLGADELARLHFYEEGFDYKPVEAIVDVQGEGPLRVTLYRPAVRQEVGREAWSLAAWQEGWGAMTRRAAREAMALHGRIDGAALRARMPTIRTRADAFTRAARSARPEGTSAPWSRDDVDLLAARQPYANYFAVDESEIRHPLFGGGTSPAMTRAAWLGGDAVTVLPYDPRSDRVHLVEQFRFGPYARGDLHPWILEPIAGRIDPGEDPQDTARREAREEAGLSIGRLIEIGAYYPSPGALSEHTISYVGLCALPREGGWTGGADVENEDIRSHVITFARLMELLSSGALNNGPLLISALWLARERGSLRDVG</sequence>
<evidence type="ECO:0000256" key="4">
    <source>
        <dbReference type="ARBA" id="ARBA00013297"/>
    </source>
</evidence>
<dbReference type="Pfam" id="PF06094">
    <property type="entry name" value="GGACT"/>
    <property type="match status" value="1"/>
</dbReference>
<evidence type="ECO:0000313" key="17">
    <source>
        <dbReference type="Proteomes" id="UP000698242"/>
    </source>
</evidence>
<evidence type="ECO:0000256" key="10">
    <source>
        <dbReference type="ARBA" id="ARBA00030308"/>
    </source>
</evidence>
<dbReference type="OrthoDB" id="5292471at2"/>
<gene>
    <name evidence="16" type="primary">trgB</name>
    <name evidence="16" type="ORF">PMES_00045</name>
</gene>
<dbReference type="InterPro" id="IPR015797">
    <property type="entry name" value="NUDIX_hydrolase-like_dom_sf"/>
</dbReference>
<dbReference type="Gene3D" id="3.90.79.10">
    <property type="entry name" value="Nucleoside Triphosphate Pyrophosphohydrolase"/>
    <property type="match status" value="1"/>
</dbReference>
<evidence type="ECO:0000256" key="3">
    <source>
        <dbReference type="ARBA" id="ARBA00012453"/>
    </source>
</evidence>
<evidence type="ECO:0000256" key="9">
    <source>
        <dbReference type="ARBA" id="ARBA00030162"/>
    </source>
</evidence>
<feature type="binding site" evidence="13">
    <location>
        <position position="277"/>
    </location>
    <ligand>
        <name>Mg(2+)</name>
        <dbReference type="ChEBI" id="CHEBI:18420"/>
        <label>1</label>
    </ligand>
</feature>
<comment type="function">
    <text evidence="8">Acts on ADP-mannose and ADP-glucose as well as ADP-ribose. Prevents glycogen biosynthesis. The reaction catalyzed by this enzyme is a limiting step of the gluconeogenic process.</text>
</comment>
<dbReference type="NCBIfam" id="TIGR00052">
    <property type="entry name" value="nudix-type nucleoside diphosphatase, YffH/AdpP family"/>
    <property type="match status" value="1"/>
</dbReference>
<dbReference type="PANTHER" id="PTHR11839:SF5">
    <property type="entry name" value="ADP-RIBOSE PYROPHOSPHATASE"/>
    <property type="match status" value="1"/>
</dbReference>
<dbReference type="CDD" id="cd24155">
    <property type="entry name" value="NUDIX_ADPRase"/>
    <property type="match status" value="1"/>
</dbReference>
<dbReference type="InterPro" id="IPR036568">
    <property type="entry name" value="GGCT-like_sf"/>
</dbReference>
<dbReference type="EC" id="3.6.1.13" evidence="3"/>
<dbReference type="PROSITE" id="PS00893">
    <property type="entry name" value="NUDIX_BOX"/>
    <property type="match status" value="1"/>
</dbReference>
<feature type="binding site" evidence="13">
    <location>
        <position position="281"/>
    </location>
    <ligand>
        <name>Mg(2+)</name>
        <dbReference type="ChEBI" id="CHEBI:18420"/>
        <label>1</label>
    </ligand>
</feature>
<evidence type="ECO:0000256" key="1">
    <source>
        <dbReference type="ARBA" id="ARBA00001946"/>
    </source>
</evidence>
<comment type="caution">
    <text evidence="16">The sequence shown here is derived from an EMBL/GenBank/DDBJ whole genome shotgun (WGS) entry which is preliminary data.</text>
</comment>
<reference evidence="16" key="1">
    <citation type="submission" date="2013-03" db="EMBL/GenBank/DDBJ databases">
        <title>Genome Sequence of the Profundibacterium mesophilum strain KAUST100406-0324T from Red Sea, a novel genus in the family Rhodobacteraceae.</title>
        <authorList>
            <person name="Essack M."/>
            <person name="Alam I."/>
            <person name="Lafi F."/>
            <person name="Alawi W."/>
            <person name="Kamanu F."/>
            <person name="Al-Suwailem A."/>
            <person name="Lee O.O."/>
            <person name="Xu Y."/>
            <person name="Bajic V."/>
            <person name="Qian P.-Y."/>
            <person name="Archer J."/>
        </authorList>
    </citation>
    <scope>NUCLEOTIDE SEQUENCE</scope>
    <source>
        <strain evidence="16">KAUST100406-0324</strain>
    </source>
</reference>
<evidence type="ECO:0000256" key="2">
    <source>
        <dbReference type="ARBA" id="ARBA00007482"/>
    </source>
</evidence>
<comment type="similarity">
    <text evidence="2">Belongs to the Nudix hydrolase family. NudF subfamily.</text>
</comment>
<organism evidence="16 17">
    <name type="scientific">Profundibacterium mesophilum KAUST100406-0324</name>
    <dbReference type="NCBI Taxonomy" id="1037889"/>
    <lineage>
        <taxon>Bacteria</taxon>
        <taxon>Pseudomonadati</taxon>
        <taxon>Pseudomonadota</taxon>
        <taxon>Alphaproteobacteria</taxon>
        <taxon>Rhodobacterales</taxon>
        <taxon>Roseobacteraceae</taxon>
        <taxon>Profundibacterium</taxon>
    </lineage>
</organism>
<dbReference type="RefSeq" id="WP_159963519.1">
    <property type="nucleotide sequence ID" value="NZ_APKE01000001.1"/>
</dbReference>
<dbReference type="EMBL" id="APKE01000001">
    <property type="protein sequence ID" value="KAF0677540.1"/>
    <property type="molecule type" value="Genomic_DNA"/>
</dbReference>
<dbReference type="Proteomes" id="UP000698242">
    <property type="component" value="Unassembled WGS sequence"/>
</dbReference>
<dbReference type="InterPro" id="IPR020084">
    <property type="entry name" value="NUDIX_hydrolase_CS"/>
</dbReference>
<evidence type="ECO:0000256" key="8">
    <source>
        <dbReference type="ARBA" id="ARBA00025164"/>
    </source>
</evidence>
<dbReference type="GO" id="GO:0005829">
    <property type="term" value="C:cytosol"/>
    <property type="evidence" value="ECO:0007669"/>
    <property type="project" value="TreeGrafter"/>
</dbReference>
<protein>
    <recommendedName>
        <fullName evidence="4">ADP-ribose pyrophosphatase</fullName>
        <ecNumber evidence="3">3.6.1.13</ecNumber>
    </recommendedName>
    <alternativeName>
        <fullName evidence="9">ADP-ribose diphosphatase</fullName>
    </alternativeName>
    <alternativeName>
        <fullName evidence="11">ADP-ribose phosphohydrolase</fullName>
    </alternativeName>
    <alternativeName>
        <fullName evidence="10">Adenosine diphosphoribose pyrophosphatase</fullName>
    </alternativeName>
</protein>
<dbReference type="GO" id="GO:0019693">
    <property type="term" value="P:ribose phosphate metabolic process"/>
    <property type="evidence" value="ECO:0007669"/>
    <property type="project" value="TreeGrafter"/>
</dbReference>
<evidence type="ECO:0000256" key="12">
    <source>
        <dbReference type="ARBA" id="ARBA00049546"/>
    </source>
</evidence>
<accession>A0A921NT37</accession>
<dbReference type="AlphaFoldDB" id="A0A921NT37"/>
<proteinExistence type="inferred from homology"/>
<evidence type="ECO:0000256" key="11">
    <source>
        <dbReference type="ARBA" id="ARBA00033056"/>
    </source>
</evidence>
<evidence type="ECO:0000256" key="13">
    <source>
        <dbReference type="PIRSR" id="PIRSR604385-2"/>
    </source>
</evidence>
<keyword evidence="17" id="KW-1185">Reference proteome</keyword>
<comment type="catalytic activity">
    <reaction evidence="12">
        <text>ADP-D-ribose + H2O = D-ribose 5-phosphate + AMP + 2 H(+)</text>
        <dbReference type="Rhea" id="RHEA:10412"/>
        <dbReference type="ChEBI" id="CHEBI:15377"/>
        <dbReference type="ChEBI" id="CHEBI:15378"/>
        <dbReference type="ChEBI" id="CHEBI:57967"/>
        <dbReference type="ChEBI" id="CHEBI:78346"/>
        <dbReference type="ChEBI" id="CHEBI:456215"/>
        <dbReference type="EC" id="3.6.1.13"/>
    </reaction>
</comment>
<feature type="domain" description="Nudix hydrolase" evidence="15">
    <location>
        <begin position="219"/>
        <end position="359"/>
    </location>
</feature>